<dbReference type="Gene3D" id="1.20.1250.20">
    <property type="entry name" value="MFS general substrate transporter like domains"/>
    <property type="match status" value="2"/>
</dbReference>
<feature type="transmembrane region" description="Helical" evidence="7">
    <location>
        <begin position="530"/>
        <end position="549"/>
    </location>
</feature>
<reference evidence="9" key="2">
    <citation type="submission" date="2023-05" db="EMBL/GenBank/DDBJ databases">
        <authorList>
            <person name="Fouks B."/>
        </authorList>
    </citation>
    <scope>NUCLEOTIDE SEQUENCE</scope>
    <source>
        <strain evidence="9">Stay&amp;Tobe</strain>
        <tissue evidence="9">Testes</tissue>
    </source>
</reference>
<dbReference type="InterPro" id="IPR003663">
    <property type="entry name" value="Sugar/inositol_transpt"/>
</dbReference>
<keyword evidence="5 7" id="KW-1133">Transmembrane helix</keyword>
<evidence type="ECO:0000259" key="8">
    <source>
        <dbReference type="PROSITE" id="PS50850"/>
    </source>
</evidence>
<dbReference type="InterPro" id="IPR020846">
    <property type="entry name" value="MFS_dom"/>
</dbReference>
<feature type="transmembrane region" description="Helical" evidence="7">
    <location>
        <begin position="193"/>
        <end position="214"/>
    </location>
</feature>
<dbReference type="InterPro" id="IPR050814">
    <property type="entry name" value="Myo-inositol_Transporter"/>
</dbReference>
<evidence type="ECO:0000256" key="1">
    <source>
        <dbReference type="ARBA" id="ARBA00004141"/>
    </source>
</evidence>
<dbReference type="PANTHER" id="PTHR48020:SF12">
    <property type="entry name" value="PROTON MYO-INOSITOL COTRANSPORTER"/>
    <property type="match status" value="1"/>
</dbReference>
<evidence type="ECO:0000256" key="5">
    <source>
        <dbReference type="ARBA" id="ARBA00022989"/>
    </source>
</evidence>
<dbReference type="PANTHER" id="PTHR48020">
    <property type="entry name" value="PROTON MYO-INOSITOL COTRANSPORTER"/>
    <property type="match status" value="1"/>
</dbReference>
<reference evidence="9" key="1">
    <citation type="journal article" date="2023" name="IScience">
        <title>Live-bearing cockroach genome reveals convergent evolutionary mechanisms linked to viviparity in insects and beyond.</title>
        <authorList>
            <person name="Fouks B."/>
            <person name="Harrison M.C."/>
            <person name="Mikhailova A.A."/>
            <person name="Marchal E."/>
            <person name="English S."/>
            <person name="Carruthers M."/>
            <person name="Jennings E.C."/>
            <person name="Chiamaka E.L."/>
            <person name="Frigard R.A."/>
            <person name="Pippel M."/>
            <person name="Attardo G.M."/>
            <person name="Benoit J.B."/>
            <person name="Bornberg-Bauer E."/>
            <person name="Tobe S.S."/>
        </authorList>
    </citation>
    <scope>NUCLEOTIDE SEQUENCE</scope>
    <source>
        <strain evidence="9">Stay&amp;Tobe</strain>
    </source>
</reference>
<feature type="transmembrane region" description="Helical" evidence="7">
    <location>
        <begin position="287"/>
        <end position="310"/>
    </location>
</feature>
<dbReference type="EMBL" id="JASPKZ010007882">
    <property type="protein sequence ID" value="KAJ9581596.1"/>
    <property type="molecule type" value="Genomic_DNA"/>
</dbReference>
<evidence type="ECO:0000256" key="2">
    <source>
        <dbReference type="ARBA" id="ARBA00010992"/>
    </source>
</evidence>
<feature type="transmembrane region" description="Helical" evidence="7">
    <location>
        <begin position="459"/>
        <end position="479"/>
    </location>
</feature>
<dbReference type="FunFam" id="1.20.1250.20:FF:000780">
    <property type="entry name" value="Proton myo-inositol cotransporter"/>
    <property type="match status" value="1"/>
</dbReference>
<accession>A0AAD7ZJN2</accession>
<evidence type="ECO:0000256" key="3">
    <source>
        <dbReference type="ARBA" id="ARBA00022448"/>
    </source>
</evidence>
<dbReference type="SUPFAM" id="SSF103473">
    <property type="entry name" value="MFS general substrate transporter"/>
    <property type="match status" value="1"/>
</dbReference>
<dbReference type="PROSITE" id="PS50850">
    <property type="entry name" value="MFS"/>
    <property type="match status" value="1"/>
</dbReference>
<organism evidence="9 10">
    <name type="scientific">Diploptera punctata</name>
    <name type="common">Pacific beetle cockroach</name>
    <dbReference type="NCBI Taxonomy" id="6984"/>
    <lineage>
        <taxon>Eukaryota</taxon>
        <taxon>Metazoa</taxon>
        <taxon>Ecdysozoa</taxon>
        <taxon>Arthropoda</taxon>
        <taxon>Hexapoda</taxon>
        <taxon>Insecta</taxon>
        <taxon>Pterygota</taxon>
        <taxon>Neoptera</taxon>
        <taxon>Polyneoptera</taxon>
        <taxon>Dictyoptera</taxon>
        <taxon>Blattodea</taxon>
        <taxon>Blaberoidea</taxon>
        <taxon>Blaberidae</taxon>
        <taxon>Diplopterinae</taxon>
        <taxon>Diploptera</taxon>
    </lineage>
</organism>
<feature type="transmembrane region" description="Helical" evidence="7">
    <location>
        <begin position="500"/>
        <end position="518"/>
    </location>
</feature>
<comment type="subcellular location">
    <subcellularLocation>
        <location evidence="1">Membrane</location>
        <topology evidence="1">Multi-pass membrane protein</topology>
    </subcellularLocation>
</comment>
<proteinExistence type="inferred from homology"/>
<dbReference type="PROSITE" id="PS00216">
    <property type="entry name" value="SUGAR_TRANSPORT_1"/>
    <property type="match status" value="1"/>
</dbReference>
<dbReference type="Pfam" id="PF00083">
    <property type="entry name" value="Sugar_tr"/>
    <property type="match status" value="2"/>
</dbReference>
<gene>
    <name evidence="9" type="ORF">L9F63_023230</name>
</gene>
<evidence type="ECO:0000256" key="7">
    <source>
        <dbReference type="SAM" id="Phobius"/>
    </source>
</evidence>
<evidence type="ECO:0000256" key="4">
    <source>
        <dbReference type="ARBA" id="ARBA00022692"/>
    </source>
</evidence>
<dbReference type="PRINTS" id="PR00171">
    <property type="entry name" value="SUGRTRNSPORT"/>
</dbReference>
<dbReference type="GO" id="GO:0016324">
    <property type="term" value="C:apical plasma membrane"/>
    <property type="evidence" value="ECO:0007669"/>
    <property type="project" value="TreeGrafter"/>
</dbReference>
<keyword evidence="10" id="KW-1185">Reference proteome</keyword>
<keyword evidence="6 7" id="KW-0472">Membrane</keyword>
<name>A0AAD7ZJN2_DIPPU</name>
<keyword evidence="4 7" id="KW-0812">Transmembrane</keyword>
<feature type="transmembrane region" description="Helical" evidence="7">
    <location>
        <begin position="354"/>
        <end position="374"/>
    </location>
</feature>
<dbReference type="InterPro" id="IPR005829">
    <property type="entry name" value="Sugar_transporter_CS"/>
</dbReference>
<dbReference type="InterPro" id="IPR036259">
    <property type="entry name" value="MFS_trans_sf"/>
</dbReference>
<comment type="similarity">
    <text evidence="2">Belongs to the major facilitator superfamily. Sugar transporter (TC 2.A.1.1) family.</text>
</comment>
<feature type="transmembrane region" description="Helical" evidence="7">
    <location>
        <begin position="164"/>
        <end position="187"/>
    </location>
</feature>
<keyword evidence="3" id="KW-0813">Transport</keyword>
<protein>
    <recommendedName>
        <fullName evidence="8">Major facilitator superfamily (MFS) profile domain-containing protein</fullName>
    </recommendedName>
</protein>
<comment type="caution">
    <text evidence="9">The sequence shown here is derived from an EMBL/GenBank/DDBJ whole genome shotgun (WGS) entry which is preliminary data.</text>
</comment>
<dbReference type="InterPro" id="IPR005828">
    <property type="entry name" value="MFS_sugar_transport-like"/>
</dbReference>
<dbReference type="GO" id="GO:0005366">
    <property type="term" value="F:myo-inositol:proton symporter activity"/>
    <property type="evidence" value="ECO:0007669"/>
    <property type="project" value="TreeGrafter"/>
</dbReference>
<evidence type="ECO:0000313" key="10">
    <source>
        <dbReference type="Proteomes" id="UP001233999"/>
    </source>
</evidence>
<dbReference type="Proteomes" id="UP001233999">
    <property type="component" value="Unassembled WGS sequence"/>
</dbReference>
<sequence>MVEDCKLSILRYGTNATSTTKGNPPPSVDFTVSNFLMYTVFQNDGRGFKYDLSDGMISSTVPVYIAESAPVRLRVAGIFSTSLHNGWRFDIFVGHLPSKSRNRLLFLYVYLSFTFEFKSIKTADANQNVNSGKFVLIALHVGVASMSVPVYIAESASPTTRGRLVTINTILITGGQFVSSIICGAFSSHPDGWRYMLGLAALPACIQFFGFLGMPESPRWLVSKKRYDEALKVLKSIRGEDFPVQEELDTIKESCLVQEAEITERQRAGGSSSLCLQILTTKSVRRALFLGCLLQGIQQLAGINTVMYYSASIIQMAGVKDYSVAIWLSCATSSVNFFCTFIGLCLVERIGRRPLTLWSLGGVVISLIILGIGFRLMTLDAPPVIAGEDIACHARTCTECIDAGCGFCYWDGSSGVSNGSCWSMDSQTSLATSGICGNKTYLDTHPELTWADGWCPSEYSWVAVAALAIYLLFFAPGMGPMPWTINSEIYPMWARSSCNSVATSTNWMFNLLISMTFLTLTEVLTKEGAFYLYAGLAFVGLVSLIFLLPETKGKTLEEMETVFSGPWCMTFNSKDSKNVHEKNIDYLNTPL</sequence>
<evidence type="ECO:0000256" key="6">
    <source>
        <dbReference type="ARBA" id="ARBA00023136"/>
    </source>
</evidence>
<evidence type="ECO:0000313" key="9">
    <source>
        <dbReference type="EMBL" id="KAJ9581596.1"/>
    </source>
</evidence>
<dbReference type="AlphaFoldDB" id="A0AAD7ZJN2"/>
<feature type="transmembrane region" description="Helical" evidence="7">
    <location>
        <begin position="322"/>
        <end position="347"/>
    </location>
</feature>
<feature type="domain" description="Major facilitator superfamily (MFS) profile" evidence="8">
    <location>
        <begin position="39"/>
        <end position="552"/>
    </location>
</feature>